<reference evidence="4 5" key="1">
    <citation type="submission" date="2020-10" db="EMBL/GenBank/DDBJ databases">
        <title>ChiBAC.</title>
        <authorList>
            <person name="Zenner C."/>
            <person name="Hitch T.C.A."/>
            <person name="Clavel T."/>
        </authorList>
    </citation>
    <scope>NUCLEOTIDE SEQUENCE [LARGE SCALE GENOMIC DNA]</scope>
    <source>
        <strain evidence="4 5">DSM 107456</strain>
    </source>
</reference>
<keyword evidence="5" id="KW-1185">Reference proteome</keyword>
<keyword evidence="1" id="KW-0677">Repeat</keyword>
<dbReference type="PROSITE" id="PS51272">
    <property type="entry name" value="SLH"/>
    <property type="match status" value="2"/>
</dbReference>
<dbReference type="InterPro" id="IPR001119">
    <property type="entry name" value="SLH_dom"/>
</dbReference>
<feature type="chain" id="PRO_5046542043" evidence="2">
    <location>
        <begin position="24"/>
        <end position="562"/>
    </location>
</feature>
<comment type="caution">
    <text evidence="4">The sequence shown here is derived from an EMBL/GenBank/DDBJ whole genome shotgun (WGS) entry which is preliminary data.</text>
</comment>
<dbReference type="SUPFAM" id="SSF52799">
    <property type="entry name" value="(Phosphotyrosine protein) phosphatases II"/>
    <property type="match status" value="1"/>
</dbReference>
<name>A0ABR9RDM5_9FIRM</name>
<feature type="signal peptide" evidence="2">
    <location>
        <begin position="1"/>
        <end position="23"/>
    </location>
</feature>
<dbReference type="Pfam" id="PF13350">
    <property type="entry name" value="Y_phosphatase3"/>
    <property type="match status" value="1"/>
</dbReference>
<dbReference type="Proteomes" id="UP000806211">
    <property type="component" value="Unassembled WGS sequence"/>
</dbReference>
<evidence type="ECO:0000313" key="5">
    <source>
        <dbReference type="Proteomes" id="UP000806211"/>
    </source>
</evidence>
<accession>A0ABR9RDM5</accession>
<dbReference type="SUPFAM" id="SSF101852">
    <property type="entry name" value="Bacterial fluorinating enzyme, C-terminal domain"/>
    <property type="match status" value="1"/>
</dbReference>
<sequence length="562" mass="59864">MKKTLTLALTGALVLSLAAPALAAETSAFTDVAEKAWYADAVSYVTAEGIMSGTGKTTFSPAATVTRGMVIQTLYNLAGTPAVDAKTSFTDLDGKWYGTAAVWAEQEGLAAVPADKTFAGDRTITRAELAVLLSRYAALTGVSSEEGGMAMREAPDYDQIPSWALEGMSFCYYADILKGDSRGYLNPNGAAQRAELAQILMQFSSLTQTEAPDPMSGAVREIEKYGHAVLDISIADFEKAGFALGDTVDVVFDNGYTLSGIPYFNGYYVDKGEAMLRAYPGDTYLAVCINYGKLNETAGVQVGSTATISLAQKGAERDTQELNSLVYTDERSDYSSDAVFANFRAVTVGDIAEGALYRSASPVNNEHGRASYADALIQKAGVKTVLNLADHKEDIDGYLAAEDFASPYYKSLYEAGSVIPLGMPVDYSSESFGADLTAGLAKLSQQPGPYLVHCTEGKDRAGFTSALLECLMGASLDEVVADYMVSYENYYGVTQAGQPEKYQLIVKNNILDMLRTIAGVEKDADLSGVDLQAAAEDYLTGFGMTAEQLTALKTNLSTPASH</sequence>
<proteinExistence type="predicted"/>
<keyword evidence="2" id="KW-0732">Signal</keyword>
<dbReference type="InterPro" id="IPR029021">
    <property type="entry name" value="Prot-tyrosine_phosphatase-like"/>
</dbReference>
<evidence type="ECO:0000256" key="1">
    <source>
        <dbReference type="ARBA" id="ARBA00022737"/>
    </source>
</evidence>
<evidence type="ECO:0000259" key="3">
    <source>
        <dbReference type="PROSITE" id="PS51272"/>
    </source>
</evidence>
<dbReference type="Pfam" id="PF00395">
    <property type="entry name" value="SLH"/>
    <property type="match status" value="3"/>
</dbReference>
<dbReference type="InterPro" id="IPR026893">
    <property type="entry name" value="Tyr/Ser_Pase_IphP-type"/>
</dbReference>
<dbReference type="Gene3D" id="3.90.190.10">
    <property type="entry name" value="Protein tyrosine phosphatase superfamily"/>
    <property type="match status" value="1"/>
</dbReference>
<dbReference type="InterPro" id="IPR023227">
    <property type="entry name" value="SAM_OH_AdoTrfase_C_sf"/>
</dbReference>
<evidence type="ECO:0000313" key="4">
    <source>
        <dbReference type="EMBL" id="MBE5056805.1"/>
    </source>
</evidence>
<evidence type="ECO:0000256" key="2">
    <source>
        <dbReference type="SAM" id="SignalP"/>
    </source>
</evidence>
<feature type="domain" description="SLH" evidence="3">
    <location>
        <begin position="25"/>
        <end position="88"/>
    </location>
</feature>
<organism evidence="4 5">
    <name type="scientific">Pseudoflavonifractor gallinarum</name>
    <dbReference type="NCBI Taxonomy" id="2779352"/>
    <lineage>
        <taxon>Bacteria</taxon>
        <taxon>Bacillati</taxon>
        <taxon>Bacillota</taxon>
        <taxon>Clostridia</taxon>
        <taxon>Eubacteriales</taxon>
        <taxon>Oscillospiraceae</taxon>
        <taxon>Pseudoflavonifractor</taxon>
    </lineage>
</organism>
<dbReference type="RefSeq" id="WP_193538607.1">
    <property type="nucleotide sequence ID" value="NZ_JADCKF010000011.1"/>
</dbReference>
<dbReference type="EMBL" id="JADCKF010000011">
    <property type="protein sequence ID" value="MBE5056805.1"/>
    <property type="molecule type" value="Genomic_DNA"/>
</dbReference>
<protein>
    <submittedName>
        <fullName evidence="4">S-layer homology domain-containing protein</fullName>
    </submittedName>
</protein>
<feature type="domain" description="SLH" evidence="3">
    <location>
        <begin position="151"/>
        <end position="214"/>
    </location>
</feature>
<gene>
    <name evidence="4" type="ORF">INF37_12485</name>
</gene>
<dbReference type="Gene3D" id="2.40.30.90">
    <property type="entry name" value="Bacterial fluorinating enzyme like"/>
    <property type="match status" value="1"/>
</dbReference>